<dbReference type="InterPro" id="IPR004727">
    <property type="entry name" value="CLCA_chordata"/>
</dbReference>
<dbReference type="InterPro" id="IPR036465">
    <property type="entry name" value="vWFA_dom_sf"/>
</dbReference>
<evidence type="ECO:0000256" key="11">
    <source>
        <dbReference type="SAM" id="Phobius"/>
    </source>
</evidence>
<keyword evidence="15" id="KW-1185">Reference proteome</keyword>
<keyword evidence="4" id="KW-0479">Metal-binding</keyword>
<keyword evidence="3" id="KW-0645">Protease</keyword>
<evidence type="ECO:0000256" key="4">
    <source>
        <dbReference type="ARBA" id="ARBA00022723"/>
    </source>
</evidence>
<dbReference type="Pfam" id="PF08434">
    <property type="entry name" value="CLCA"/>
    <property type="match status" value="1"/>
</dbReference>
<comment type="similarity">
    <text evidence="1">Belongs to the CLCR family.</text>
</comment>
<dbReference type="PANTHER" id="PTHR10579">
    <property type="entry name" value="CALCIUM-ACTIVATED CHLORIDE CHANNEL REGULATOR"/>
    <property type="match status" value="1"/>
</dbReference>
<keyword evidence="10" id="KW-0868">Chloride</keyword>
<feature type="chain" id="PRO_5025427316" evidence="12">
    <location>
        <begin position="23"/>
        <end position="929"/>
    </location>
</feature>
<evidence type="ECO:0000256" key="5">
    <source>
        <dbReference type="ARBA" id="ARBA00022729"/>
    </source>
</evidence>
<name>A0A669R1R2_PHACC</name>
<organism evidence="14 15">
    <name type="scientific">Phasianus colchicus</name>
    <name type="common">Common pheasant</name>
    <dbReference type="NCBI Taxonomy" id="9054"/>
    <lineage>
        <taxon>Eukaryota</taxon>
        <taxon>Metazoa</taxon>
        <taxon>Chordata</taxon>
        <taxon>Craniata</taxon>
        <taxon>Vertebrata</taxon>
        <taxon>Euteleostomi</taxon>
        <taxon>Archelosauria</taxon>
        <taxon>Archosauria</taxon>
        <taxon>Dinosauria</taxon>
        <taxon>Saurischia</taxon>
        <taxon>Theropoda</taxon>
        <taxon>Coelurosauria</taxon>
        <taxon>Aves</taxon>
        <taxon>Neognathae</taxon>
        <taxon>Galloanserae</taxon>
        <taxon>Galliformes</taxon>
        <taxon>Phasianidae</taxon>
        <taxon>Phasianinae</taxon>
        <taxon>Phasianus</taxon>
    </lineage>
</organism>
<dbReference type="SUPFAM" id="SSF53300">
    <property type="entry name" value="vWA-like"/>
    <property type="match status" value="1"/>
</dbReference>
<dbReference type="InterPro" id="IPR002035">
    <property type="entry name" value="VWF_A"/>
</dbReference>
<feature type="transmembrane region" description="Helical" evidence="11">
    <location>
        <begin position="887"/>
        <end position="906"/>
    </location>
</feature>
<dbReference type="GO" id="GO:0046872">
    <property type="term" value="F:metal ion binding"/>
    <property type="evidence" value="ECO:0007669"/>
    <property type="project" value="UniProtKB-KW"/>
</dbReference>
<evidence type="ECO:0000313" key="15">
    <source>
        <dbReference type="Proteomes" id="UP000472261"/>
    </source>
</evidence>
<reference evidence="14" key="1">
    <citation type="submission" date="2025-08" db="UniProtKB">
        <authorList>
            <consortium name="Ensembl"/>
        </authorList>
    </citation>
    <scope>IDENTIFICATION</scope>
</reference>
<evidence type="ECO:0000256" key="2">
    <source>
        <dbReference type="ARBA" id="ARBA00022448"/>
    </source>
</evidence>
<feature type="domain" description="VWFA" evidence="13">
    <location>
        <begin position="303"/>
        <end position="482"/>
    </location>
</feature>
<evidence type="ECO:0000256" key="12">
    <source>
        <dbReference type="SAM" id="SignalP"/>
    </source>
</evidence>
<dbReference type="GO" id="GO:0005229">
    <property type="term" value="F:intracellularly calcium-gated chloride channel activity"/>
    <property type="evidence" value="ECO:0007669"/>
    <property type="project" value="InterPro"/>
</dbReference>
<evidence type="ECO:0000259" key="13">
    <source>
        <dbReference type="SMART" id="SM00327"/>
    </source>
</evidence>
<keyword evidence="2" id="KW-0813">Transport</keyword>
<dbReference type="GO" id="GO:0006508">
    <property type="term" value="P:proteolysis"/>
    <property type="evidence" value="ECO:0007669"/>
    <property type="project" value="UniProtKB-KW"/>
</dbReference>
<keyword evidence="11" id="KW-0812">Transmembrane</keyword>
<evidence type="ECO:0000256" key="6">
    <source>
        <dbReference type="ARBA" id="ARBA00022801"/>
    </source>
</evidence>
<reference evidence="14" key="2">
    <citation type="submission" date="2025-09" db="UniProtKB">
        <authorList>
            <consortium name="Ensembl"/>
        </authorList>
    </citation>
    <scope>IDENTIFICATION</scope>
</reference>
<keyword evidence="8" id="KW-0482">Metalloprotease</keyword>
<keyword evidence="6" id="KW-0378">Hydrolase</keyword>
<dbReference type="Gene3D" id="3.40.50.410">
    <property type="entry name" value="von Willebrand factor, type A domain"/>
    <property type="match status" value="1"/>
</dbReference>
<keyword evidence="11" id="KW-0472">Membrane</keyword>
<sequence length="929" mass="102972">MSGGAAVGAALLALALAATGEAAAVLRDGGYEGLLAAVHPRVPEDGRLLARLQEMITEASSYLFNATKGRVYFRSVKILIPPTWKEKNYEKPKHETYEKADVIVAAPYWKHGDDPYTLQHEACGKMGKYIHFTPSFLANDYVTDIYGSRGRTFVHEWAHLRWGVFDEYDNDRPFYVTGQNQVKVTRCSSDLTGIYVCEKNSCSDGSCVINKLTGLFKEGCAFIPERNQTAVSSIMYMQSLSSVAEFCNEHNHNREAPNLQNQMCDYRSTWEVIKNSTDFENDLPLTNSSLITPPSFSLLQKRERVICLVLDVSKTIDTGQGNWINRLHQAAELYLLQIVEENTYVGIVTFSDKGEIKTHVHQIVSDKARKQLASYLPTAPGGKRANVCAGLSLFFYCQVIRKKEGHLYGSEIILVTGGQDNSTGRCFSEVINGGSVIHTITVGSSAAKEIEHFSKETGGFKFFVPERLDFSDLLDVFTGIMSRSGDTFHQSVQIESAGESVAEYTQLRRTVTIDSTVGRETFFVATWQSAEPPEIILTDPIGRSYTVKDFELDSVFHVARLQIPGTAETGDWAYTLINVHLAPQVLTMTVTSRAANSTLPTVSVKTYMSKDTTYYPSAMVVYVQISQGFSPILGASVTATVSSENGDTVSLELLDNGAGSDIFKNDGIYSKYLFSFSGNGRYSLKVRVQANRTTVPQTAMPWSYAMYIPGYVENGKLKMNPSRPPAIKNNTQVRRGDFSRTAVGDSFTVSAVPTGPYIDVFPPCKIIDLDARMEDDKVILSWTAPGDDFDKGQATSYEIRTSETPLELRDSFYNTTFVNTSTLSPQHAGCTEIFVFKPEAFTTGNITVIYVAIRAVDEVFLRSELSNIAQAVMFIPPMAYPPSNLKFGVSTILLLFFVLLTAVLLINNTLGCFECTVSFKELFLLLYRH</sequence>
<evidence type="ECO:0000256" key="7">
    <source>
        <dbReference type="ARBA" id="ARBA00022833"/>
    </source>
</evidence>
<accession>A0A669R1R2</accession>
<protein>
    <submittedName>
        <fullName evidence="14">Chloride channel accessory 2</fullName>
    </submittedName>
</protein>
<keyword evidence="5 12" id="KW-0732">Signal</keyword>
<keyword evidence="9" id="KW-0325">Glycoprotein</keyword>
<evidence type="ECO:0000256" key="10">
    <source>
        <dbReference type="ARBA" id="ARBA00023214"/>
    </source>
</evidence>
<evidence type="ECO:0000256" key="1">
    <source>
        <dbReference type="ARBA" id="ARBA00006398"/>
    </source>
</evidence>
<dbReference type="CDD" id="cd00198">
    <property type="entry name" value="vWFA"/>
    <property type="match status" value="1"/>
</dbReference>
<dbReference type="PANTHER" id="PTHR10579:SF66">
    <property type="entry name" value="CALCIUM-ACTIVATED CHLORIDE CHANNEL REGULATOR 2"/>
    <property type="match status" value="1"/>
</dbReference>
<keyword evidence="7" id="KW-0862">Zinc</keyword>
<dbReference type="Ensembl" id="ENSPCLT00000034767.1">
    <property type="protein sequence ID" value="ENSPCLP00000025073.1"/>
    <property type="gene ID" value="ENSPCLG00000022076.1"/>
</dbReference>
<feature type="signal peptide" evidence="12">
    <location>
        <begin position="1"/>
        <end position="22"/>
    </location>
</feature>
<proteinExistence type="inferred from homology"/>
<dbReference type="GO" id="GO:0005886">
    <property type="term" value="C:plasma membrane"/>
    <property type="evidence" value="ECO:0007669"/>
    <property type="project" value="TreeGrafter"/>
</dbReference>
<evidence type="ECO:0000313" key="14">
    <source>
        <dbReference type="Ensembl" id="ENSPCLP00000025073.1"/>
    </source>
</evidence>
<dbReference type="SMART" id="SM00327">
    <property type="entry name" value="VWA"/>
    <property type="match status" value="1"/>
</dbReference>
<keyword evidence="11" id="KW-1133">Transmembrane helix</keyword>
<dbReference type="Proteomes" id="UP000472261">
    <property type="component" value="Unplaced"/>
</dbReference>
<dbReference type="GO" id="GO:0008237">
    <property type="term" value="F:metallopeptidase activity"/>
    <property type="evidence" value="ECO:0007669"/>
    <property type="project" value="UniProtKB-KW"/>
</dbReference>
<dbReference type="NCBIfam" id="TIGR00868">
    <property type="entry name" value="hCaCC"/>
    <property type="match status" value="1"/>
</dbReference>
<evidence type="ECO:0000256" key="8">
    <source>
        <dbReference type="ARBA" id="ARBA00023049"/>
    </source>
</evidence>
<evidence type="ECO:0000256" key="3">
    <source>
        <dbReference type="ARBA" id="ARBA00022670"/>
    </source>
</evidence>
<evidence type="ECO:0000256" key="9">
    <source>
        <dbReference type="ARBA" id="ARBA00023180"/>
    </source>
</evidence>
<dbReference type="InterPro" id="IPR051266">
    <property type="entry name" value="CLCR"/>
</dbReference>
<dbReference type="InterPro" id="IPR013642">
    <property type="entry name" value="CLCA_N"/>
</dbReference>
<dbReference type="AlphaFoldDB" id="A0A669R1R2"/>